<dbReference type="Proteomes" id="UP001368500">
    <property type="component" value="Unassembled WGS sequence"/>
</dbReference>
<keyword evidence="1" id="KW-0732">Signal</keyword>
<dbReference type="NCBIfam" id="TIGR03871">
    <property type="entry name" value="ABC_peri_MoxJ_2"/>
    <property type="match status" value="1"/>
</dbReference>
<organism evidence="3 4">
    <name type="scientific">Pseudaquabacterium rugosum</name>
    <dbReference type="NCBI Taxonomy" id="2984194"/>
    <lineage>
        <taxon>Bacteria</taxon>
        <taxon>Pseudomonadati</taxon>
        <taxon>Pseudomonadota</taxon>
        <taxon>Betaproteobacteria</taxon>
        <taxon>Burkholderiales</taxon>
        <taxon>Sphaerotilaceae</taxon>
        <taxon>Pseudaquabacterium</taxon>
    </lineage>
</organism>
<evidence type="ECO:0000313" key="3">
    <source>
        <dbReference type="EMBL" id="MEK8025175.1"/>
    </source>
</evidence>
<dbReference type="InterPro" id="IPR001638">
    <property type="entry name" value="Solute-binding_3/MltF_N"/>
</dbReference>
<feature type="signal peptide" evidence="1">
    <location>
        <begin position="1"/>
        <end position="33"/>
    </location>
</feature>
<sequence length="304" mass="33057">MTTPRSAGGPRHRIHTVLAAALGLMLGAGLVTAAGAQPAAAPAEARSALRVCMDPNNLPFSSVDGQGIENRIAEIFGRALGLPVTYYTFPNRMAFIRNTLRYKLPGADYPCDVVLGVPVGFDQVAVTRPYYRSTHAMVFAPGRAGLDGVRTPEDLLALPPATLKALRIGVYDRSPASQWLVRHGLVDNGVPYNMLSPDPQQYPGEIIERDLVAGRIDLAIVWGPIGGYFAHRVKEPQLRVLPMASEPGVKLDFEMAMGVRHGERDWKQQIEGLIDSRRGEIEAVLRDYQVPLLPLSAPLAQARP</sequence>
<keyword evidence="4" id="KW-1185">Reference proteome</keyword>
<comment type="caution">
    <text evidence="3">The sequence shown here is derived from an EMBL/GenBank/DDBJ whole genome shotgun (WGS) entry which is preliminary data.</text>
</comment>
<protein>
    <submittedName>
        <fullName evidence="3">Quinoprotein dehydrogenase-associated putative ABC transporter substrate-binding protein</fullName>
    </submittedName>
</protein>
<evidence type="ECO:0000259" key="2">
    <source>
        <dbReference type="SMART" id="SM00062"/>
    </source>
</evidence>
<dbReference type="Gene3D" id="3.40.190.10">
    <property type="entry name" value="Periplasmic binding protein-like II"/>
    <property type="match status" value="2"/>
</dbReference>
<dbReference type="EMBL" id="JBBUTF010000003">
    <property type="protein sequence ID" value="MEK8025175.1"/>
    <property type="molecule type" value="Genomic_DNA"/>
</dbReference>
<proteinExistence type="predicted"/>
<evidence type="ECO:0000256" key="1">
    <source>
        <dbReference type="SAM" id="SignalP"/>
    </source>
</evidence>
<dbReference type="InterPro" id="IPR022448">
    <property type="entry name" value="Quinoprotein_dehydrogenase"/>
</dbReference>
<evidence type="ECO:0000313" key="4">
    <source>
        <dbReference type="Proteomes" id="UP001368500"/>
    </source>
</evidence>
<feature type="domain" description="Solute-binding protein family 3/N-terminal" evidence="2">
    <location>
        <begin position="48"/>
        <end position="291"/>
    </location>
</feature>
<name>A0ABU9B8T8_9BURK</name>
<dbReference type="SMART" id="SM00062">
    <property type="entry name" value="PBPb"/>
    <property type="match status" value="1"/>
</dbReference>
<accession>A0ABU9B8T8</accession>
<feature type="chain" id="PRO_5047417490" evidence="1">
    <location>
        <begin position="34"/>
        <end position="304"/>
    </location>
</feature>
<gene>
    <name evidence="3" type="ORF">AACH11_04270</name>
</gene>
<dbReference type="RefSeq" id="WP_341372953.1">
    <property type="nucleotide sequence ID" value="NZ_JBBUTF010000003.1"/>
</dbReference>
<reference evidence="3 4" key="1">
    <citation type="submission" date="2024-04" db="EMBL/GenBank/DDBJ databases">
        <title>Novel species of the genus Ideonella isolated from streams.</title>
        <authorList>
            <person name="Lu H."/>
        </authorList>
    </citation>
    <scope>NUCLEOTIDE SEQUENCE [LARGE SCALE GENOMIC DNA]</scope>
    <source>
        <strain evidence="3 4">BYS139W</strain>
    </source>
</reference>
<dbReference type="SUPFAM" id="SSF53850">
    <property type="entry name" value="Periplasmic binding protein-like II"/>
    <property type="match status" value="1"/>
</dbReference>